<evidence type="ECO:0000256" key="2">
    <source>
        <dbReference type="SAM" id="SignalP"/>
    </source>
</evidence>
<feature type="chain" id="PRO_5010987444" evidence="2">
    <location>
        <begin position="18"/>
        <end position="105"/>
    </location>
</feature>
<evidence type="ECO:0000313" key="4">
    <source>
        <dbReference type="Proteomes" id="UP000193920"/>
    </source>
</evidence>
<dbReference type="AlphaFoldDB" id="A0A1Y2DZ67"/>
<keyword evidence="2" id="KW-0732">Signal</keyword>
<dbReference type="Proteomes" id="UP000193920">
    <property type="component" value="Unassembled WGS sequence"/>
</dbReference>
<sequence length="105" mass="12570">MILIFITFRASIIFSNCEYFYSIRNVYDYGFKPFIEKELSPSKYKNLKWNFNIENSNLNETFFVINKYLINNYEYQNINEFIYYLLATSGLAVGMILIFALIKYG</sequence>
<proteinExistence type="predicted"/>
<keyword evidence="4" id="KW-1185">Reference proteome</keyword>
<gene>
    <name evidence="3" type="ORF">LY90DRAFT_505100</name>
</gene>
<evidence type="ECO:0000313" key="3">
    <source>
        <dbReference type="EMBL" id="ORY64553.1"/>
    </source>
</evidence>
<keyword evidence="1" id="KW-0812">Transmembrane</keyword>
<protein>
    <submittedName>
        <fullName evidence="3">Uncharacterized protein</fullName>
    </submittedName>
</protein>
<reference evidence="3 4" key="1">
    <citation type="submission" date="2016-08" db="EMBL/GenBank/DDBJ databases">
        <title>A Parts List for Fungal Cellulosomes Revealed by Comparative Genomics.</title>
        <authorList>
            <consortium name="DOE Joint Genome Institute"/>
            <person name="Haitjema C.H."/>
            <person name="Gilmore S.P."/>
            <person name="Henske J.K."/>
            <person name="Solomon K.V."/>
            <person name="De Groot R."/>
            <person name="Kuo A."/>
            <person name="Mondo S.J."/>
            <person name="Salamov A.A."/>
            <person name="Labutti K."/>
            <person name="Zhao Z."/>
            <person name="Chiniquy J."/>
            <person name="Barry K."/>
            <person name="Brewer H.M."/>
            <person name="Purvine S.O."/>
            <person name="Wright A.T."/>
            <person name="Boxma B."/>
            <person name="Van Alen T."/>
            <person name="Hackstein J.H."/>
            <person name="Baker S.E."/>
            <person name="Grigoriev I.V."/>
            <person name="O'Malley M.A."/>
        </authorList>
    </citation>
    <scope>NUCLEOTIDE SEQUENCE [LARGE SCALE GENOMIC DNA]</scope>
    <source>
        <strain evidence="3 4">G1</strain>
    </source>
</reference>
<comment type="caution">
    <text evidence="3">The sequence shown here is derived from an EMBL/GenBank/DDBJ whole genome shotgun (WGS) entry which is preliminary data.</text>
</comment>
<keyword evidence="1" id="KW-0472">Membrane</keyword>
<accession>A0A1Y2DZ67</accession>
<organism evidence="3 4">
    <name type="scientific">Neocallimastix californiae</name>
    <dbReference type="NCBI Taxonomy" id="1754190"/>
    <lineage>
        <taxon>Eukaryota</taxon>
        <taxon>Fungi</taxon>
        <taxon>Fungi incertae sedis</taxon>
        <taxon>Chytridiomycota</taxon>
        <taxon>Chytridiomycota incertae sedis</taxon>
        <taxon>Neocallimastigomycetes</taxon>
        <taxon>Neocallimastigales</taxon>
        <taxon>Neocallimastigaceae</taxon>
        <taxon>Neocallimastix</taxon>
    </lineage>
</organism>
<dbReference type="EMBL" id="MCOG01000054">
    <property type="protein sequence ID" value="ORY64553.1"/>
    <property type="molecule type" value="Genomic_DNA"/>
</dbReference>
<name>A0A1Y2DZ67_9FUNG</name>
<keyword evidence="1" id="KW-1133">Transmembrane helix</keyword>
<evidence type="ECO:0000256" key="1">
    <source>
        <dbReference type="SAM" id="Phobius"/>
    </source>
</evidence>
<feature type="signal peptide" evidence="2">
    <location>
        <begin position="1"/>
        <end position="17"/>
    </location>
</feature>
<feature type="transmembrane region" description="Helical" evidence="1">
    <location>
        <begin position="81"/>
        <end position="102"/>
    </location>
</feature>